<organism evidence="1 2">
    <name type="scientific">Nemania bipapillata</name>
    <dbReference type="NCBI Taxonomy" id="110536"/>
    <lineage>
        <taxon>Eukaryota</taxon>
        <taxon>Fungi</taxon>
        <taxon>Dikarya</taxon>
        <taxon>Ascomycota</taxon>
        <taxon>Pezizomycotina</taxon>
        <taxon>Sordariomycetes</taxon>
        <taxon>Xylariomycetidae</taxon>
        <taxon>Xylariales</taxon>
        <taxon>Xylariaceae</taxon>
        <taxon>Nemania</taxon>
    </lineage>
</organism>
<name>A0ACC2IB62_9PEZI</name>
<evidence type="ECO:0000313" key="1">
    <source>
        <dbReference type="EMBL" id="KAJ8112403.1"/>
    </source>
</evidence>
<accession>A0ACC2IB62</accession>
<proteinExistence type="predicted"/>
<reference evidence="1" key="1">
    <citation type="submission" date="2022-11" db="EMBL/GenBank/DDBJ databases">
        <title>Genome Sequence of Nemania bipapillata.</title>
        <authorList>
            <person name="Buettner E."/>
        </authorList>
    </citation>
    <scope>NUCLEOTIDE SEQUENCE</scope>
    <source>
        <strain evidence="1">CP14</strain>
    </source>
</reference>
<sequence length="818" mass="92215">MGSQDCPPSPTLASRPLPDRELLIKDALEKKQPAIFDSIGTVLVNAINPGPRGPENRADKLNFFKEITDQQMKEYSPTQIATILQQRENLLNVISEQRQALTKGQRLYYPSGSQPEADPATETKPWVSGHDEEYGILQGEVPATAATGFGFHLMGARPVIDARIVKEIGLRPPRKEARPYPSSQCSSDDESMFRSQSSSLDESLFGMKEIAERGVNPKMEPGPVLNTQASTYLGVSRQRRPPYTPPPTPTSWTGRVQYENGMTIFEFSPVVCDGRSPYSWRTSPEVFYNMFKSFPGLELPKLDNDEVEELQLDHPSEPSDKPESPEAGAVLGGSQMSSESIIQENVTPMMAEELEECRFHRDPLEVDHGAAVSEESVELGVPDVITQINASPSYEEDVYVREFDLEDFEGYTIGGYHPTKIGDTLHHDRYEVVHKLGFGGYSTIWLARDKHLQRYVSLKILVAGESSKSTEGTILRMLCSGSDLAHPGRRFIPRLLDDFSFDGPNGHHTCLVQDPASRNISASKDDSVDFMFPVETARSIAAQLIIGVSYLHSRGVCHGDLHLRNFLLCGQVLNHLSPNELYERYRLDKVPVRRVDGAAVEPHAPPYAVYPVYIKMPADKLVDPIIKISDYGTSFVVSTEISPKLHTPALYLPPEDFFGEPITQAADIWTLGVSLYEVLGERPLFESFSWDRDDIMADTASTLGPPPARWWERWANRKDFFEPDGSWVRNMKRIRTPAFRPLHQRMWDMGRGETHETCQWDMEGGEMRALEELLRGMMAFEPAERLTAEQLMRSEYMVKWAMPAWERQQERQRATGSE</sequence>
<comment type="caution">
    <text evidence="1">The sequence shown here is derived from an EMBL/GenBank/DDBJ whole genome shotgun (WGS) entry which is preliminary data.</text>
</comment>
<dbReference type="EMBL" id="JAPESX010001661">
    <property type="protein sequence ID" value="KAJ8112403.1"/>
    <property type="molecule type" value="Genomic_DNA"/>
</dbReference>
<dbReference type="Proteomes" id="UP001153334">
    <property type="component" value="Unassembled WGS sequence"/>
</dbReference>
<gene>
    <name evidence="1" type="ORF">ONZ43_g5402</name>
</gene>
<keyword evidence="2" id="KW-1185">Reference proteome</keyword>
<protein>
    <submittedName>
        <fullName evidence="1">Uncharacterized protein</fullName>
    </submittedName>
</protein>
<evidence type="ECO:0000313" key="2">
    <source>
        <dbReference type="Proteomes" id="UP001153334"/>
    </source>
</evidence>